<dbReference type="Pfam" id="PF04978">
    <property type="entry name" value="MST"/>
    <property type="match status" value="1"/>
</dbReference>
<reference evidence="1" key="1">
    <citation type="submission" date="2022-10" db="EMBL/GenBank/DDBJ databases">
        <title>The complete genomes of actinobacterial strains from the NBC collection.</title>
        <authorList>
            <person name="Joergensen T.S."/>
            <person name="Alvarez Arevalo M."/>
            <person name="Sterndorff E.B."/>
            <person name="Faurdal D."/>
            <person name="Vuksanovic O."/>
            <person name="Mourched A.-S."/>
            <person name="Charusanti P."/>
            <person name="Shaw S."/>
            <person name="Blin K."/>
            <person name="Weber T."/>
        </authorList>
    </citation>
    <scope>NUCLEOTIDE SEQUENCE</scope>
    <source>
        <strain evidence="1">NBC_00148</strain>
    </source>
</reference>
<accession>A0AAU1M423</accession>
<dbReference type="EMBL" id="CP108169">
    <property type="protein sequence ID" value="WTQ78324.1"/>
    <property type="molecule type" value="Genomic_DNA"/>
</dbReference>
<dbReference type="Gene3D" id="1.20.120.450">
    <property type="entry name" value="dinb family like domain"/>
    <property type="match status" value="1"/>
</dbReference>
<proteinExistence type="predicted"/>
<sequence length="168" mass="18727">MTGAPDPEIRSLLSFLHGQRRHVLGILDGLDTDALRRPVLPSGWNCLGLVQHLALDVERFWFRAVVADDQDVIKSLADEGDAWKVDPEVQAAEILDRYRTEAGLADTVISATAADAPLAWWPHHLFGEPHLHTLRDVLLHVITETACHAGHLDAARELLDGRRWMVLT</sequence>
<dbReference type="InterPro" id="IPR034660">
    <property type="entry name" value="DinB/YfiT-like"/>
</dbReference>
<organism evidence="1">
    <name type="scientific">Streptomyces sp. NBC_00148</name>
    <dbReference type="NCBI Taxonomy" id="2903626"/>
    <lineage>
        <taxon>Bacteria</taxon>
        <taxon>Bacillati</taxon>
        <taxon>Actinomycetota</taxon>
        <taxon>Actinomycetes</taxon>
        <taxon>Kitasatosporales</taxon>
        <taxon>Streptomycetaceae</taxon>
        <taxon>Streptomyces</taxon>
    </lineage>
</organism>
<name>A0AAU1M423_9ACTN</name>
<dbReference type="SUPFAM" id="SSF109854">
    <property type="entry name" value="DinB/YfiT-like putative metalloenzymes"/>
    <property type="match status" value="1"/>
</dbReference>
<gene>
    <name evidence="1" type="ORF">OG222_36615</name>
</gene>
<protein>
    <submittedName>
        <fullName evidence="1">DinB family protein</fullName>
    </submittedName>
</protein>
<evidence type="ECO:0000313" key="1">
    <source>
        <dbReference type="EMBL" id="WTQ78324.1"/>
    </source>
</evidence>
<dbReference type="InterPro" id="IPR007061">
    <property type="entry name" value="MST-like"/>
</dbReference>
<dbReference type="AlphaFoldDB" id="A0AAU1M423"/>